<organism evidence="2 3">
    <name type="scientific">Acorus calamus</name>
    <name type="common">Sweet flag</name>
    <dbReference type="NCBI Taxonomy" id="4465"/>
    <lineage>
        <taxon>Eukaryota</taxon>
        <taxon>Viridiplantae</taxon>
        <taxon>Streptophyta</taxon>
        <taxon>Embryophyta</taxon>
        <taxon>Tracheophyta</taxon>
        <taxon>Spermatophyta</taxon>
        <taxon>Magnoliopsida</taxon>
        <taxon>Liliopsida</taxon>
        <taxon>Acoraceae</taxon>
        <taxon>Acorus</taxon>
    </lineage>
</organism>
<sequence>MKLWASTGRKGVYTGFMPMIYPTIELAQTSVAYSMSSSMISTTFSSCSNEGVEKGRKLDFEGAEEGPRKSWSQERVVWVIVGGVEETLGLGLEGAFDLEGGRGGKSEGEAGDDGSAATSFPGRVGRGARGGLK</sequence>
<feature type="compositionally biased region" description="Basic and acidic residues" evidence="1">
    <location>
        <begin position="99"/>
        <end position="108"/>
    </location>
</feature>
<proteinExistence type="predicted"/>
<dbReference type="Proteomes" id="UP001180020">
    <property type="component" value="Unassembled WGS sequence"/>
</dbReference>
<name>A0AAV9C746_ACOCL</name>
<reference evidence="2" key="1">
    <citation type="journal article" date="2023" name="Nat. Commun.">
        <title>Diploid and tetraploid genomes of Acorus and the evolution of monocots.</title>
        <authorList>
            <person name="Ma L."/>
            <person name="Liu K.W."/>
            <person name="Li Z."/>
            <person name="Hsiao Y.Y."/>
            <person name="Qi Y."/>
            <person name="Fu T."/>
            <person name="Tang G.D."/>
            <person name="Zhang D."/>
            <person name="Sun W.H."/>
            <person name="Liu D.K."/>
            <person name="Li Y."/>
            <person name="Chen G.Z."/>
            <person name="Liu X.D."/>
            <person name="Liao X.Y."/>
            <person name="Jiang Y.T."/>
            <person name="Yu X."/>
            <person name="Hao Y."/>
            <person name="Huang J."/>
            <person name="Zhao X.W."/>
            <person name="Ke S."/>
            <person name="Chen Y.Y."/>
            <person name="Wu W.L."/>
            <person name="Hsu J.L."/>
            <person name="Lin Y.F."/>
            <person name="Huang M.D."/>
            <person name="Li C.Y."/>
            <person name="Huang L."/>
            <person name="Wang Z.W."/>
            <person name="Zhao X."/>
            <person name="Zhong W.Y."/>
            <person name="Peng D.H."/>
            <person name="Ahmad S."/>
            <person name="Lan S."/>
            <person name="Zhang J.S."/>
            <person name="Tsai W.C."/>
            <person name="Van de Peer Y."/>
            <person name="Liu Z.J."/>
        </authorList>
    </citation>
    <scope>NUCLEOTIDE SEQUENCE</scope>
    <source>
        <strain evidence="2">CP</strain>
    </source>
</reference>
<evidence type="ECO:0000313" key="2">
    <source>
        <dbReference type="EMBL" id="KAK1284062.1"/>
    </source>
</evidence>
<protein>
    <submittedName>
        <fullName evidence="2">Uncharacterized protein</fullName>
    </submittedName>
</protein>
<gene>
    <name evidence="2" type="ORF">QJS10_CPB21g01580</name>
</gene>
<evidence type="ECO:0000313" key="3">
    <source>
        <dbReference type="Proteomes" id="UP001180020"/>
    </source>
</evidence>
<feature type="compositionally biased region" description="Gly residues" evidence="1">
    <location>
        <begin position="124"/>
        <end position="133"/>
    </location>
</feature>
<keyword evidence="3" id="KW-1185">Reference proteome</keyword>
<feature type="region of interest" description="Disordered" evidence="1">
    <location>
        <begin position="99"/>
        <end position="133"/>
    </location>
</feature>
<reference evidence="2" key="2">
    <citation type="submission" date="2023-06" db="EMBL/GenBank/DDBJ databases">
        <authorList>
            <person name="Ma L."/>
            <person name="Liu K.-W."/>
            <person name="Li Z."/>
            <person name="Hsiao Y.-Y."/>
            <person name="Qi Y."/>
            <person name="Fu T."/>
            <person name="Tang G."/>
            <person name="Zhang D."/>
            <person name="Sun W.-H."/>
            <person name="Liu D.-K."/>
            <person name="Li Y."/>
            <person name="Chen G.-Z."/>
            <person name="Liu X.-D."/>
            <person name="Liao X.-Y."/>
            <person name="Jiang Y.-T."/>
            <person name="Yu X."/>
            <person name="Hao Y."/>
            <person name="Huang J."/>
            <person name="Zhao X.-W."/>
            <person name="Ke S."/>
            <person name="Chen Y.-Y."/>
            <person name="Wu W.-L."/>
            <person name="Hsu J.-L."/>
            <person name="Lin Y.-F."/>
            <person name="Huang M.-D."/>
            <person name="Li C.-Y."/>
            <person name="Huang L."/>
            <person name="Wang Z.-W."/>
            <person name="Zhao X."/>
            <person name="Zhong W.-Y."/>
            <person name="Peng D.-H."/>
            <person name="Ahmad S."/>
            <person name="Lan S."/>
            <person name="Zhang J.-S."/>
            <person name="Tsai W.-C."/>
            <person name="Van De Peer Y."/>
            <person name="Liu Z.-J."/>
        </authorList>
    </citation>
    <scope>NUCLEOTIDE SEQUENCE</scope>
    <source>
        <strain evidence="2">CP</strain>
        <tissue evidence="2">Leaves</tissue>
    </source>
</reference>
<evidence type="ECO:0000256" key="1">
    <source>
        <dbReference type="SAM" id="MobiDB-lite"/>
    </source>
</evidence>
<accession>A0AAV9C746</accession>
<dbReference type="EMBL" id="JAUJYO010000021">
    <property type="protein sequence ID" value="KAK1284062.1"/>
    <property type="molecule type" value="Genomic_DNA"/>
</dbReference>
<dbReference type="AlphaFoldDB" id="A0AAV9C746"/>
<comment type="caution">
    <text evidence="2">The sequence shown here is derived from an EMBL/GenBank/DDBJ whole genome shotgun (WGS) entry which is preliminary data.</text>
</comment>